<evidence type="ECO:0000313" key="3">
    <source>
        <dbReference type="Proteomes" id="UP000181951"/>
    </source>
</evidence>
<name>A0A1H8M0X6_9ACTN</name>
<feature type="compositionally biased region" description="Low complexity" evidence="1">
    <location>
        <begin position="153"/>
        <end position="163"/>
    </location>
</feature>
<sequence length="1010" mass="102209">MTDQALDPPPARPGSSAPADPSAEPTAPKPPERRPRKRSAKPGAAAEPAAPKTVDSAPGTSAGAGRSAKAKASASAAAEGARPEEGGEKPARARGAAGQKLRKAAAAPRRGKRAKAEAEAEVEVEIQAAAETAPPVDVPVPVGTPDEARSAKSADGAAAARMAAGRETHVTPGPDPRSQAPATTPDPLSPANRHGDEGRNAAAPATAQAEGPAQDGTASAGPRASAPGAHAGSADRTPPPAEDSSAPIREPAPAPGRTGARTPGTAPPGPAPSPLPEATASSRPSPAAASGGADARAQGAVGSRPGSASAAGASAANTVAAPSASQAQAAAPSTRTDAGAQGAAPAAPTSDTAARSASPAGDAADRAAAPAAAAEVRAGGRTVRRGDVPAGPVGGFVGRERELEELRGEIGRPGLRVAGGREAERGRVLLVVGRPGIGRTAVAVELARQVAAGYPGGRHFVRLTGDGGEPLPAEEVADALAPAAGKPALVVLDDVARGDQLAGLLPLAPGSLVVATAGGPLTGVPDVRPCTLGGLDTPAAVELVARAVGGTRVTNDPRGVETLVQELGGHPTALRLVAAWLAAQPRLSLSEAAARLKAVPGPGELTRAFRLVYDALPASAALLLRLLVLAPAGRIDAQVASALAGCSVPAAQSTLDDFVASALLEGGGPRPYRVPGCLEPLLRALLEQHEKPDDVRLARARMLERTVRLLRSCGATLAGEAPEDGLPPTLRFASPAAAADWLADRRPALLAAARAAVADGELDTLARRLIAALVRALVSVPEGPQAMAAERYALHGLVLGVAERRGLHREKAAALINLADLDAEAGRGDGALAKYRQALDAARAGDDTDAEGRILEALGGTYLDRQDLPRACDWFGRALALRQARGELVHQARLHARIGSVLTYQAQYGLALREWRASAGTYRRLGDLPSQARALTEAARVQEYAGHPEDALRTCRDALYWARQAGERRLEAAVLLRLADALDRLGDSSGAGLQRAAAQRLFKPGEFPAF</sequence>
<dbReference type="SUPFAM" id="SSF48452">
    <property type="entry name" value="TPR-like"/>
    <property type="match status" value="1"/>
</dbReference>
<feature type="compositionally biased region" description="Low complexity" evidence="1">
    <location>
        <begin position="61"/>
        <end position="80"/>
    </location>
</feature>
<feature type="compositionally biased region" description="Pro residues" evidence="1">
    <location>
        <begin position="265"/>
        <end position="275"/>
    </location>
</feature>
<dbReference type="EMBL" id="FODD01000017">
    <property type="protein sequence ID" value="SEO10930.1"/>
    <property type="molecule type" value="Genomic_DNA"/>
</dbReference>
<dbReference type="InterPro" id="IPR027417">
    <property type="entry name" value="P-loop_NTPase"/>
</dbReference>
<dbReference type="SUPFAM" id="SSF52540">
    <property type="entry name" value="P-loop containing nucleoside triphosphate hydrolases"/>
    <property type="match status" value="1"/>
</dbReference>
<protein>
    <submittedName>
        <fullName evidence="2">Tetratricopeptide repeat-containing protein</fullName>
    </submittedName>
</protein>
<evidence type="ECO:0000256" key="1">
    <source>
        <dbReference type="SAM" id="MobiDB-lite"/>
    </source>
</evidence>
<feature type="compositionally biased region" description="Low complexity" evidence="1">
    <location>
        <begin position="276"/>
        <end position="381"/>
    </location>
</feature>
<dbReference type="Proteomes" id="UP000181951">
    <property type="component" value="Unassembled WGS sequence"/>
</dbReference>
<dbReference type="PANTHER" id="PTHR47691">
    <property type="entry name" value="REGULATOR-RELATED"/>
    <property type="match status" value="1"/>
</dbReference>
<keyword evidence="3" id="KW-1185">Reference proteome</keyword>
<feature type="compositionally biased region" description="Basic and acidic residues" evidence="1">
    <location>
        <begin position="81"/>
        <end position="91"/>
    </location>
</feature>
<dbReference type="AlphaFoldDB" id="A0A1H8M0X6"/>
<organism evidence="2 3">
    <name type="scientific">Actinacidiphila rubida</name>
    <dbReference type="NCBI Taxonomy" id="310780"/>
    <lineage>
        <taxon>Bacteria</taxon>
        <taxon>Bacillati</taxon>
        <taxon>Actinomycetota</taxon>
        <taxon>Actinomycetes</taxon>
        <taxon>Kitasatosporales</taxon>
        <taxon>Streptomycetaceae</taxon>
        <taxon>Actinacidiphila</taxon>
    </lineage>
</organism>
<feature type="compositionally biased region" description="Low complexity" evidence="1">
    <location>
        <begin position="255"/>
        <end position="264"/>
    </location>
</feature>
<dbReference type="STRING" id="310780.SAMN05216267_1017126"/>
<dbReference type="PANTHER" id="PTHR47691:SF3">
    <property type="entry name" value="HTH-TYPE TRANSCRIPTIONAL REGULATOR RV0890C-RELATED"/>
    <property type="match status" value="1"/>
</dbReference>
<dbReference type="Gene3D" id="3.40.50.300">
    <property type="entry name" value="P-loop containing nucleotide triphosphate hydrolases"/>
    <property type="match status" value="1"/>
</dbReference>
<feature type="compositionally biased region" description="Low complexity" evidence="1">
    <location>
        <begin position="13"/>
        <end position="26"/>
    </location>
</feature>
<feature type="compositionally biased region" description="Low complexity" evidence="1">
    <location>
        <begin position="93"/>
        <end position="108"/>
    </location>
</feature>
<accession>A0A1H8M0X6</accession>
<feature type="compositionally biased region" description="Low complexity" evidence="1">
    <location>
        <begin position="201"/>
        <end position="234"/>
    </location>
</feature>
<feature type="compositionally biased region" description="Low complexity" evidence="1">
    <location>
        <begin position="41"/>
        <end position="52"/>
    </location>
</feature>
<feature type="region of interest" description="Disordered" evidence="1">
    <location>
        <begin position="1"/>
        <end position="387"/>
    </location>
</feature>
<reference evidence="2 3" key="1">
    <citation type="submission" date="2016-10" db="EMBL/GenBank/DDBJ databases">
        <authorList>
            <person name="de Groot N.N."/>
        </authorList>
    </citation>
    <scope>NUCLEOTIDE SEQUENCE [LARGE SCALE GENOMIC DNA]</scope>
    <source>
        <strain evidence="2 3">CGMCC 4.2026</strain>
    </source>
</reference>
<feature type="compositionally biased region" description="Low complexity" evidence="1">
    <location>
        <begin position="125"/>
        <end position="145"/>
    </location>
</feature>
<dbReference type="Gene3D" id="1.25.40.10">
    <property type="entry name" value="Tetratricopeptide repeat domain"/>
    <property type="match status" value="1"/>
</dbReference>
<gene>
    <name evidence="2" type="ORF">SAMN05216267_1017126</name>
</gene>
<dbReference type="InterPro" id="IPR011990">
    <property type="entry name" value="TPR-like_helical_dom_sf"/>
</dbReference>
<proteinExistence type="predicted"/>
<evidence type="ECO:0000313" key="2">
    <source>
        <dbReference type="EMBL" id="SEO10930.1"/>
    </source>
</evidence>